<sequence length="138" mass="14335">MKKLIGWAMLMALVGCSTNQTSAENAERVPASRVSYSGSGDSSVQITRDSGALGSGCYLGIFWDGQLAARIGSGETVRLSVPSGEHLVGMGDDPHGNGLCAIGGNAMREVPANLKPGQNRRYRVSGDMGGFQIAPSSF</sequence>
<feature type="signal peptide" evidence="1">
    <location>
        <begin position="1"/>
        <end position="22"/>
    </location>
</feature>
<comment type="caution">
    <text evidence="2">The sequence shown here is derived from an EMBL/GenBank/DDBJ whole genome shotgun (WGS) entry which is preliminary data.</text>
</comment>
<name>A0A643EM99_PSEAI</name>
<organism evidence="2">
    <name type="scientific">Pseudomonas aeruginosa</name>
    <dbReference type="NCBI Taxonomy" id="287"/>
    <lineage>
        <taxon>Bacteria</taxon>
        <taxon>Pseudomonadati</taxon>
        <taxon>Pseudomonadota</taxon>
        <taxon>Gammaproteobacteria</taxon>
        <taxon>Pseudomonadales</taxon>
        <taxon>Pseudomonadaceae</taxon>
        <taxon>Pseudomonas</taxon>
    </lineage>
</organism>
<keyword evidence="1" id="KW-0732">Signal</keyword>
<gene>
    <name evidence="2" type="ORF">F7R07_06505</name>
</gene>
<protein>
    <recommendedName>
        <fullName evidence="3">Lipoprotein</fullName>
    </recommendedName>
</protein>
<reference evidence="2" key="1">
    <citation type="submission" date="2019-09" db="EMBL/GenBank/DDBJ databases">
        <title>Draft genome sequences of 48 bacterial type strains from the CCUG.</title>
        <authorList>
            <person name="Tunovic T."/>
            <person name="Pineiro-Iglesias B."/>
            <person name="Unosson C."/>
            <person name="Inganas E."/>
            <person name="Ohlen M."/>
            <person name="Cardew S."/>
            <person name="Jensie-Markopoulos S."/>
            <person name="Salva-Serra F."/>
            <person name="Jaen-Luchoro D."/>
            <person name="Karlsson R."/>
            <person name="Svensson-Stadler L."/>
            <person name="Chun J."/>
            <person name="Moore E."/>
        </authorList>
    </citation>
    <scope>NUCLEOTIDE SEQUENCE</scope>
    <source>
        <strain evidence="2">CCUG 551</strain>
    </source>
</reference>
<proteinExistence type="predicted"/>
<feature type="chain" id="PRO_5025065882" description="Lipoprotein" evidence="1">
    <location>
        <begin position="23"/>
        <end position="138"/>
    </location>
</feature>
<evidence type="ECO:0000313" key="2">
    <source>
        <dbReference type="EMBL" id="KAB0561512.1"/>
    </source>
</evidence>
<accession>A0A643EM99</accession>
<evidence type="ECO:0008006" key="3">
    <source>
        <dbReference type="Google" id="ProtNLM"/>
    </source>
</evidence>
<dbReference type="EMBL" id="VZPH01000031">
    <property type="protein sequence ID" value="KAB0561512.1"/>
    <property type="molecule type" value="Genomic_DNA"/>
</dbReference>
<evidence type="ECO:0000256" key="1">
    <source>
        <dbReference type="SAM" id="SignalP"/>
    </source>
</evidence>
<dbReference type="RefSeq" id="WP_074247581.1">
    <property type="nucleotide sequence ID" value="NZ_CAADOS010000203.1"/>
</dbReference>
<dbReference type="AlphaFoldDB" id="A0A643EM99"/>
<dbReference type="PROSITE" id="PS51257">
    <property type="entry name" value="PROKAR_LIPOPROTEIN"/>
    <property type="match status" value="1"/>
</dbReference>